<sequence length="548" mass="64930">MKHPTSSCLKKDILKGYVFCLKNQGSSPSDAYSNLIQFTRTEVLNQKEVEEVFEKDKFDSYHNLTLAHDGICFDEKIQSFLGYAKTNRFHPLQGELKKIIGTEVYSEQFFVQGHRWGNEHKKKYNKDQMLGFLLCLKVQSLNKKDQKKVAQEAYERLKEVTGGEEHLSMEEVNEFYERIHRGEFIEQNHEQRLWDVMKVPHVMDRIVDFADIQSRRMLAQTSREFNRLTNTRPFHIENLTIIFEYEHKRVEADSEVLKSTRLFSRMGGNGRGEARMEQNGGDIWYDTELFNRPFVRRKTIQWFLNRPNLTVKNLKIRLRSEQNHLAENALLKVENLYTNSHVPLKWIFPGSLQKIVHSGDRFLLSPPKMDKFVSSGVISYSRRRKFMRFKFAMFTIRDRLNYDKVMKIKKDILQKCPDLREYKININLSDADFNQINMQMGTFNSRHSQNPNWERIEHPSGKYLLMTVVEHYIWFRGPGYIPGEMQKAEEELLERRYRLERRIEFRRDGTMKEDASGSETPSTITSPSETEDEENFFSSDSDSDDFNY</sequence>
<dbReference type="Proteomes" id="UP000095282">
    <property type="component" value="Unplaced"/>
</dbReference>
<evidence type="ECO:0000256" key="1">
    <source>
        <dbReference type="SAM" id="MobiDB-lite"/>
    </source>
</evidence>
<accession>A0A1I7UYP1</accession>
<evidence type="ECO:0000313" key="3">
    <source>
        <dbReference type="WBParaSite" id="Csp11.Scaffold630.g20665.t1"/>
    </source>
</evidence>
<name>A0A1I7UYP1_9PELO</name>
<organism evidence="2 3">
    <name type="scientific">Caenorhabditis tropicalis</name>
    <dbReference type="NCBI Taxonomy" id="1561998"/>
    <lineage>
        <taxon>Eukaryota</taxon>
        <taxon>Metazoa</taxon>
        <taxon>Ecdysozoa</taxon>
        <taxon>Nematoda</taxon>
        <taxon>Chromadorea</taxon>
        <taxon>Rhabditida</taxon>
        <taxon>Rhabditina</taxon>
        <taxon>Rhabditomorpha</taxon>
        <taxon>Rhabditoidea</taxon>
        <taxon>Rhabditidae</taxon>
        <taxon>Peloderinae</taxon>
        <taxon>Caenorhabditis</taxon>
    </lineage>
</organism>
<dbReference type="AlphaFoldDB" id="A0A1I7UYP1"/>
<protein>
    <submittedName>
        <fullName evidence="3">F-box domain-containing protein</fullName>
    </submittedName>
</protein>
<feature type="compositionally biased region" description="Acidic residues" evidence="1">
    <location>
        <begin position="529"/>
        <end position="548"/>
    </location>
</feature>
<evidence type="ECO:0000313" key="2">
    <source>
        <dbReference type="Proteomes" id="UP000095282"/>
    </source>
</evidence>
<proteinExistence type="predicted"/>
<feature type="region of interest" description="Disordered" evidence="1">
    <location>
        <begin position="508"/>
        <end position="548"/>
    </location>
</feature>
<dbReference type="WBParaSite" id="Csp11.Scaffold630.g20665.t1">
    <property type="protein sequence ID" value="Csp11.Scaffold630.g20665.t1"/>
    <property type="gene ID" value="Csp11.Scaffold630.g20665"/>
</dbReference>
<feature type="compositionally biased region" description="Low complexity" evidence="1">
    <location>
        <begin position="517"/>
        <end position="528"/>
    </location>
</feature>
<keyword evidence="2" id="KW-1185">Reference proteome</keyword>
<dbReference type="eggNOG" id="ENOG502TJFG">
    <property type="taxonomic scope" value="Eukaryota"/>
</dbReference>
<reference evidence="3" key="1">
    <citation type="submission" date="2016-11" db="UniProtKB">
        <authorList>
            <consortium name="WormBaseParasite"/>
        </authorList>
    </citation>
    <scope>IDENTIFICATION</scope>
</reference>